<reference evidence="3" key="1">
    <citation type="submission" date="2015-08" db="EMBL/GenBank/DDBJ databases">
        <title>Fjat-14210 dsm16467.</title>
        <authorList>
            <person name="Liu B."/>
            <person name="Wang J."/>
            <person name="Zhu Y."/>
            <person name="Liu G."/>
            <person name="Chen Q."/>
            <person name="Chen Z."/>
            <person name="Lan J."/>
            <person name="Che J."/>
            <person name="Ge C."/>
            <person name="Shi H."/>
            <person name="Pan Z."/>
            <person name="Liu X."/>
        </authorList>
    </citation>
    <scope>NUCLEOTIDE SEQUENCE [LARGE SCALE GENOMIC DNA]</scope>
    <source>
        <strain evidence="3">DSM 16467</strain>
    </source>
</reference>
<protein>
    <submittedName>
        <fullName evidence="2">General stress protein</fullName>
    </submittedName>
</protein>
<organism evidence="2 3">
    <name type="scientific">Priestia koreensis</name>
    <dbReference type="NCBI Taxonomy" id="284581"/>
    <lineage>
        <taxon>Bacteria</taxon>
        <taxon>Bacillati</taxon>
        <taxon>Bacillota</taxon>
        <taxon>Bacilli</taxon>
        <taxon>Bacillales</taxon>
        <taxon>Bacillaceae</taxon>
        <taxon>Priestia</taxon>
    </lineage>
</organism>
<dbReference type="RefSeq" id="WP_053402657.1">
    <property type="nucleotide sequence ID" value="NZ_JAMAUM010000009.1"/>
</dbReference>
<dbReference type="Proteomes" id="UP000037558">
    <property type="component" value="Unassembled WGS sequence"/>
</dbReference>
<dbReference type="Gene3D" id="2.30.110.10">
    <property type="entry name" value="Electron Transport, Fmn-binding Protein, Chain A"/>
    <property type="match status" value="1"/>
</dbReference>
<dbReference type="InterPro" id="IPR052917">
    <property type="entry name" value="Stress-Dev_Protein"/>
</dbReference>
<dbReference type="Pfam" id="PF01243">
    <property type="entry name" value="PNPOx_N"/>
    <property type="match status" value="1"/>
</dbReference>
<dbReference type="PATRIC" id="fig|284581.3.peg.2926"/>
<dbReference type="SUPFAM" id="SSF50475">
    <property type="entry name" value="FMN-binding split barrel"/>
    <property type="match status" value="1"/>
</dbReference>
<proteinExistence type="predicted"/>
<sequence>MNQQELKTKIEQVMEENKIGTLATVVNDKPHTRYMTFFNDDFTLYTPTSDQTHKTDEIEKNPNVHILLGYNGEGYGDLYVEVEGTASVEESEDLKKKLWQDNFDEWFDGPNDPHYVVLKIKPSSIRLMNSKKEDPQTLEL</sequence>
<feature type="domain" description="Pyridoxamine 5'-phosphate oxidase N-terminal" evidence="1">
    <location>
        <begin position="7"/>
        <end position="128"/>
    </location>
</feature>
<dbReference type="EMBL" id="LILC01000023">
    <property type="protein sequence ID" value="KOO42857.1"/>
    <property type="molecule type" value="Genomic_DNA"/>
</dbReference>
<dbReference type="PANTHER" id="PTHR34818">
    <property type="entry name" value="PROTEIN BLI-3"/>
    <property type="match status" value="1"/>
</dbReference>
<keyword evidence="3" id="KW-1185">Reference proteome</keyword>
<evidence type="ECO:0000259" key="1">
    <source>
        <dbReference type="Pfam" id="PF01243"/>
    </source>
</evidence>
<evidence type="ECO:0000313" key="2">
    <source>
        <dbReference type="EMBL" id="KOO42857.1"/>
    </source>
</evidence>
<dbReference type="InterPro" id="IPR011576">
    <property type="entry name" value="Pyridox_Oxase_N"/>
</dbReference>
<dbReference type="OrthoDB" id="5431160at2"/>
<gene>
    <name evidence="2" type="ORF">AMD01_17095</name>
</gene>
<name>A0A0M0KW54_9BACI</name>
<evidence type="ECO:0000313" key="3">
    <source>
        <dbReference type="Proteomes" id="UP000037558"/>
    </source>
</evidence>
<dbReference type="AlphaFoldDB" id="A0A0M0KW54"/>
<comment type="caution">
    <text evidence="2">The sequence shown here is derived from an EMBL/GenBank/DDBJ whole genome shotgun (WGS) entry which is preliminary data.</text>
</comment>
<dbReference type="InterPro" id="IPR012349">
    <property type="entry name" value="Split_barrel_FMN-bd"/>
</dbReference>
<accession>A0A0M0KW54</accession>
<dbReference type="STRING" id="284581.AMD01_17095"/>
<dbReference type="PANTHER" id="PTHR34818:SF1">
    <property type="entry name" value="PROTEIN BLI-3"/>
    <property type="match status" value="1"/>
</dbReference>